<evidence type="ECO:0000256" key="5">
    <source>
        <dbReference type="ARBA" id="ARBA00023242"/>
    </source>
</evidence>
<dbReference type="GeneID" id="85226553"/>
<comment type="similarity">
    <text evidence="6">Belongs to the peptidase T1A family.</text>
</comment>
<evidence type="ECO:0000256" key="6">
    <source>
        <dbReference type="PROSITE-ProRule" id="PRU00808"/>
    </source>
</evidence>
<dbReference type="CDD" id="cd03749">
    <property type="entry name" value="proteasome_alpha_type_1"/>
    <property type="match status" value="1"/>
</dbReference>
<evidence type="ECO:0000256" key="7">
    <source>
        <dbReference type="SAM" id="MobiDB-lite"/>
    </source>
</evidence>
<evidence type="ECO:0000313" key="9">
    <source>
        <dbReference type="EMBL" id="WFD39920.1"/>
    </source>
</evidence>
<feature type="domain" description="Proteasome alpha-type subunits" evidence="8">
    <location>
        <begin position="4"/>
        <end position="18"/>
    </location>
</feature>
<dbReference type="GO" id="GO:0005737">
    <property type="term" value="C:cytoplasm"/>
    <property type="evidence" value="ECO:0007669"/>
    <property type="project" value="UniProtKB-SubCell"/>
</dbReference>
<sequence>MVLSPQGRLHQVEYALEAVKQGSAVVGVRSKTHAVLVALKRAPSELASYQRKMLKIDQHMGIGFAGLTSDARVLSNYMRQLALSSRVMYARALPVSRMMSALADRAQLNTMQYGKRPYGVGFLVIGVDGTGPHLYEFSPTGNCFEYYAMSLGARNQSAKTYLERHMEELAEADLDALVHHALRALRETLPQNKDLERAAVSVAIVGPGADADPNAPEAREGQKFTMHEGDELAAWFDALGPKERQRAAQEQTDANNAPTEGEAPTDAPTEAPMDEN</sequence>
<dbReference type="InterPro" id="IPR035144">
    <property type="entry name" value="Proteasome_alpha1"/>
</dbReference>
<protein>
    <submittedName>
        <fullName evidence="9">Proteasome endopeptidase complex</fullName>
        <ecNumber evidence="9">3.4.25.1</ecNumber>
    </submittedName>
</protein>
<feature type="compositionally biased region" description="Polar residues" evidence="7">
    <location>
        <begin position="248"/>
        <end position="258"/>
    </location>
</feature>
<accession>A0AAF0F342</accession>
<keyword evidence="4 6" id="KW-0647">Proteasome</keyword>
<feature type="region of interest" description="Disordered" evidence="7">
    <location>
        <begin position="227"/>
        <end position="276"/>
    </location>
</feature>
<evidence type="ECO:0000256" key="3">
    <source>
        <dbReference type="ARBA" id="ARBA00022490"/>
    </source>
</evidence>
<dbReference type="GO" id="GO:0006511">
    <property type="term" value="P:ubiquitin-dependent protein catabolic process"/>
    <property type="evidence" value="ECO:0007669"/>
    <property type="project" value="InterPro"/>
</dbReference>
<dbReference type="Gene3D" id="3.60.20.10">
    <property type="entry name" value="Glutamine Phosphoribosylpyrophosphate, subunit 1, domain 1"/>
    <property type="match status" value="1"/>
</dbReference>
<dbReference type="FunFam" id="3.60.20.10:FF:000016">
    <property type="entry name" value="Proteasome subunit alpha type-6"/>
    <property type="match status" value="1"/>
</dbReference>
<proteinExistence type="inferred from homology"/>
<dbReference type="InterPro" id="IPR050115">
    <property type="entry name" value="Proteasome_alpha"/>
</dbReference>
<dbReference type="EMBL" id="CP119962">
    <property type="protein sequence ID" value="WFD39920.1"/>
    <property type="molecule type" value="Genomic_DNA"/>
</dbReference>
<reference evidence="9" key="1">
    <citation type="submission" date="2023-03" db="EMBL/GenBank/DDBJ databases">
        <title>Mating type loci evolution in Malassezia.</title>
        <authorList>
            <person name="Coelho M.A."/>
        </authorList>
    </citation>
    <scope>NUCLEOTIDE SEQUENCE</scope>
    <source>
        <strain evidence="9">CBS 9431</strain>
    </source>
</reference>
<dbReference type="GO" id="GO:0005634">
    <property type="term" value="C:nucleus"/>
    <property type="evidence" value="ECO:0007669"/>
    <property type="project" value="UniProtKB-SubCell"/>
</dbReference>
<dbReference type="Proteomes" id="UP001217754">
    <property type="component" value="Chromosome 5"/>
</dbReference>
<organism evidence="9 10">
    <name type="scientific">Malassezia japonica</name>
    <dbReference type="NCBI Taxonomy" id="223818"/>
    <lineage>
        <taxon>Eukaryota</taxon>
        <taxon>Fungi</taxon>
        <taxon>Dikarya</taxon>
        <taxon>Basidiomycota</taxon>
        <taxon>Ustilaginomycotina</taxon>
        <taxon>Malasseziomycetes</taxon>
        <taxon>Malasseziales</taxon>
        <taxon>Malasseziaceae</taxon>
        <taxon>Malassezia</taxon>
    </lineage>
</organism>
<dbReference type="EC" id="3.4.25.1" evidence="9"/>
<evidence type="ECO:0000259" key="8">
    <source>
        <dbReference type="Pfam" id="PF10584"/>
    </source>
</evidence>
<dbReference type="RefSeq" id="XP_060122817.1">
    <property type="nucleotide sequence ID" value="XM_060266834.1"/>
</dbReference>
<keyword evidence="3" id="KW-0963">Cytoplasm</keyword>
<gene>
    <name evidence="9" type="primary">PRE5</name>
    <name evidence="9" type="ORF">MJAP1_002902</name>
</gene>
<dbReference type="GO" id="GO:0019773">
    <property type="term" value="C:proteasome core complex, alpha-subunit complex"/>
    <property type="evidence" value="ECO:0007669"/>
    <property type="project" value="UniProtKB-UniRule"/>
</dbReference>
<dbReference type="InterPro" id="IPR000426">
    <property type="entry name" value="Proteasome_asu_N"/>
</dbReference>
<name>A0AAF0F342_9BASI</name>
<dbReference type="InterPro" id="IPR023332">
    <property type="entry name" value="Proteasome_alpha-type"/>
</dbReference>
<evidence type="ECO:0000313" key="10">
    <source>
        <dbReference type="Proteomes" id="UP001217754"/>
    </source>
</evidence>
<dbReference type="AlphaFoldDB" id="A0AAF0F342"/>
<dbReference type="InterPro" id="IPR029055">
    <property type="entry name" value="Ntn_hydrolases_N"/>
</dbReference>
<keyword evidence="9" id="KW-0378">Hydrolase</keyword>
<evidence type="ECO:0000256" key="1">
    <source>
        <dbReference type="ARBA" id="ARBA00004123"/>
    </source>
</evidence>
<evidence type="ECO:0000256" key="4">
    <source>
        <dbReference type="ARBA" id="ARBA00022942"/>
    </source>
</evidence>
<dbReference type="SUPFAM" id="SSF56235">
    <property type="entry name" value="N-terminal nucleophile aminohydrolases (Ntn hydrolases)"/>
    <property type="match status" value="1"/>
</dbReference>
<dbReference type="PROSITE" id="PS51475">
    <property type="entry name" value="PROTEASOME_ALPHA_2"/>
    <property type="match status" value="1"/>
</dbReference>
<dbReference type="Pfam" id="PF10584">
    <property type="entry name" value="Proteasome_A_N"/>
    <property type="match status" value="1"/>
</dbReference>
<keyword evidence="10" id="KW-1185">Reference proteome</keyword>
<comment type="subcellular location">
    <subcellularLocation>
        <location evidence="2">Cytoplasm</location>
    </subcellularLocation>
    <subcellularLocation>
        <location evidence="1">Nucleus</location>
    </subcellularLocation>
</comment>
<keyword evidence="5" id="KW-0539">Nucleus</keyword>
<dbReference type="Pfam" id="PF00227">
    <property type="entry name" value="Proteasome"/>
    <property type="match status" value="1"/>
</dbReference>
<dbReference type="GO" id="GO:0016787">
    <property type="term" value="F:hydrolase activity"/>
    <property type="evidence" value="ECO:0007669"/>
    <property type="project" value="UniProtKB-KW"/>
</dbReference>
<evidence type="ECO:0000256" key="2">
    <source>
        <dbReference type="ARBA" id="ARBA00004496"/>
    </source>
</evidence>
<dbReference type="PANTHER" id="PTHR11599">
    <property type="entry name" value="PROTEASOME SUBUNIT ALPHA/BETA"/>
    <property type="match status" value="1"/>
</dbReference>
<dbReference type="InterPro" id="IPR001353">
    <property type="entry name" value="Proteasome_sua/b"/>
</dbReference>